<dbReference type="InterPro" id="IPR029044">
    <property type="entry name" value="Nucleotide-diphossugar_trans"/>
</dbReference>
<protein>
    <submittedName>
        <fullName evidence="5">D,D-heptose 1,7-bisphosphate phosphatase</fullName>
    </submittedName>
</protein>
<dbReference type="Proteomes" id="UP000229390">
    <property type="component" value="Unassembled WGS sequence"/>
</dbReference>
<dbReference type="Pfam" id="PF13242">
    <property type="entry name" value="Hydrolase_like"/>
    <property type="match status" value="1"/>
</dbReference>
<dbReference type="SUPFAM" id="SSF56784">
    <property type="entry name" value="HAD-like"/>
    <property type="match status" value="1"/>
</dbReference>
<keyword evidence="1" id="KW-0963">Cytoplasm</keyword>
<organism evidence="5 6">
    <name type="scientific">Candidatus Nealsonbacteria bacterium CG08_land_8_20_14_0_20_43_11</name>
    <dbReference type="NCBI Taxonomy" id="1974706"/>
    <lineage>
        <taxon>Bacteria</taxon>
        <taxon>Candidatus Nealsoniibacteriota</taxon>
    </lineage>
</organism>
<dbReference type="PANTHER" id="PTHR22572">
    <property type="entry name" value="SUGAR-1-PHOSPHATE GUANYL TRANSFERASE"/>
    <property type="match status" value="1"/>
</dbReference>
<feature type="domain" description="Nucleotidyl transferase" evidence="4">
    <location>
        <begin position="2"/>
        <end position="235"/>
    </location>
</feature>
<dbReference type="InterPro" id="IPR005835">
    <property type="entry name" value="NTP_transferase_dom"/>
</dbReference>
<gene>
    <name evidence="5" type="ORF">COT34_00640</name>
</gene>
<dbReference type="EMBL" id="PEYE01000011">
    <property type="protein sequence ID" value="PIS39015.1"/>
    <property type="molecule type" value="Genomic_DNA"/>
</dbReference>
<dbReference type="CDD" id="cd07503">
    <property type="entry name" value="HAD_HisB-N"/>
    <property type="match status" value="1"/>
</dbReference>
<dbReference type="Gene3D" id="3.90.550.10">
    <property type="entry name" value="Spore Coat Polysaccharide Biosynthesis Protein SpsA, Chain A"/>
    <property type="match status" value="1"/>
</dbReference>
<dbReference type="InterPro" id="IPR023214">
    <property type="entry name" value="HAD_sf"/>
</dbReference>
<dbReference type="InterPro" id="IPR036412">
    <property type="entry name" value="HAD-like_sf"/>
</dbReference>
<accession>A0A2M6T1H6</accession>
<evidence type="ECO:0000256" key="3">
    <source>
        <dbReference type="ARBA" id="ARBA00022801"/>
    </source>
</evidence>
<dbReference type="GO" id="GO:0046872">
    <property type="term" value="F:metal ion binding"/>
    <property type="evidence" value="ECO:0007669"/>
    <property type="project" value="UniProtKB-KW"/>
</dbReference>
<evidence type="ECO:0000313" key="5">
    <source>
        <dbReference type="EMBL" id="PIS39015.1"/>
    </source>
</evidence>
<dbReference type="AlphaFoldDB" id="A0A2M6T1H6"/>
<sequence>MKAVILAGGKGLRLLPLTKNLPKPLIKIGQKPVIEHQIILLKKYGLKDVWILSGYLGEKIEEYLKDGRKWGIKLHYLQEEEPLGTAGALKQLEGKIKNDFLVFSGDVMMNFDVKRFISWHRQKKDSFASFIVHSNDHPFSSDLVEVDFENRVVSLLSRPHPPERIFRNLSIASVFIFSPGIFKYIPAGKKTDFEKDILPLVLTAKEKAYAYSSPEYFRDIGSLERLEAVRKDYLSEKIKKFSLKNKRPAIFLDRDGVINEEVDQLCRIEDLSVYDFAGPAIKKINEAGYLTILATNQPMLAKGFMTEKELNEIHKKLETELGRQGAKIDAIYYCPHHPENGFPGEIPGLKIRCNCRKPATGLIQQAAKDFNLDFKNSCLIGDSSIDAKTAENAKIKFIGVKTGYACKDDKIPVSRNFPRCQNLLFAVNYFLNHQGKI</sequence>
<dbReference type="InterPro" id="IPR006543">
    <property type="entry name" value="Histidinol-phos"/>
</dbReference>
<evidence type="ECO:0000259" key="4">
    <source>
        <dbReference type="Pfam" id="PF00483"/>
    </source>
</evidence>
<evidence type="ECO:0000256" key="1">
    <source>
        <dbReference type="ARBA" id="ARBA00022490"/>
    </source>
</evidence>
<dbReference type="CDD" id="cd04181">
    <property type="entry name" value="NTP_transferase"/>
    <property type="match status" value="1"/>
</dbReference>
<evidence type="ECO:0000256" key="2">
    <source>
        <dbReference type="ARBA" id="ARBA00022723"/>
    </source>
</evidence>
<evidence type="ECO:0000313" key="6">
    <source>
        <dbReference type="Proteomes" id="UP000229390"/>
    </source>
</evidence>
<dbReference type="Gene3D" id="3.40.50.1000">
    <property type="entry name" value="HAD superfamily/HAD-like"/>
    <property type="match status" value="1"/>
</dbReference>
<keyword evidence="3" id="KW-0378">Hydrolase</keyword>
<name>A0A2M6T1H6_9BACT</name>
<dbReference type="InterPro" id="IPR050486">
    <property type="entry name" value="Mannose-1P_guanyltransferase"/>
</dbReference>
<dbReference type="InterPro" id="IPR006549">
    <property type="entry name" value="HAD-SF_hydro_IIIA"/>
</dbReference>
<dbReference type="Pfam" id="PF00483">
    <property type="entry name" value="NTP_transferase"/>
    <property type="match status" value="1"/>
</dbReference>
<proteinExistence type="predicted"/>
<keyword evidence="2" id="KW-0479">Metal-binding</keyword>
<dbReference type="NCBIfam" id="TIGR01662">
    <property type="entry name" value="HAD-SF-IIIA"/>
    <property type="match status" value="1"/>
</dbReference>
<comment type="caution">
    <text evidence="5">The sequence shown here is derived from an EMBL/GenBank/DDBJ whole genome shotgun (WGS) entry which is preliminary data.</text>
</comment>
<dbReference type="GO" id="GO:0016791">
    <property type="term" value="F:phosphatase activity"/>
    <property type="evidence" value="ECO:0007669"/>
    <property type="project" value="InterPro"/>
</dbReference>
<reference evidence="6" key="1">
    <citation type="submission" date="2017-09" db="EMBL/GenBank/DDBJ databases">
        <title>Depth-based differentiation of microbial function through sediment-hosted aquifers and enrichment of novel symbionts in the deep terrestrial subsurface.</title>
        <authorList>
            <person name="Probst A.J."/>
            <person name="Ladd B."/>
            <person name="Jarett J.K."/>
            <person name="Geller-Mcgrath D.E."/>
            <person name="Sieber C.M.K."/>
            <person name="Emerson J.B."/>
            <person name="Anantharaman K."/>
            <person name="Thomas B.C."/>
            <person name="Malmstrom R."/>
            <person name="Stieglmeier M."/>
            <person name="Klingl A."/>
            <person name="Woyke T."/>
            <person name="Ryan C.M."/>
            <person name="Banfield J.F."/>
        </authorList>
    </citation>
    <scope>NUCLEOTIDE SEQUENCE [LARGE SCALE GENOMIC DNA]</scope>
</reference>
<dbReference type="NCBIfam" id="TIGR01656">
    <property type="entry name" value="Histidinol-ppas"/>
    <property type="match status" value="1"/>
</dbReference>
<dbReference type="SUPFAM" id="SSF53448">
    <property type="entry name" value="Nucleotide-diphospho-sugar transferases"/>
    <property type="match status" value="1"/>
</dbReference>